<sequence length="2633" mass="293136">MSDATTNPSTDATSPSPARLRAEARKQKILSKGNDRLAKITGAMKSSHPYAHSEAEVPSTEPPDVDISKLDSTDQPPNSTNAEPKPPSSSTGSAPIHQRKSIADLSRPVNRPPMNSSIPPNSADPMLQMMKAMGIELPSAGVLPSDKMFGTEGAPNPMMQQAFAGLSGMQMGGQPARRKTWVDRVFPLLNLLAVVGLVTSAVFWWNPLTNYWRQLQGSGPVDANVKVDLKAEWEALYPSGSTPSVRQALGPAPVFWMFVTIELALQATRWMFNWGSAPPPGLLDTLILSLPPPYSTIASTAKKYFSITSSLIDDLCLLIFGVGCANGSRYTPSPTNWRELPIYTVILDRFMDGNPSNNDFYKSRSEWDAQANQLRHGGDIEGFAQDRVLDYIYGMGYRTIYIAGTPWLNMPWQSDGYSALDFTLLDPHFGTLSEWRSAIDRIHSKGMYVMLDTTTTTLSDFLEFKGNSGKAAPFNLHGYEIEYKTSTQKPWNITQYAEFQFTNTRDESCRLPKLYNPNGSEVVPPTGWDGCYAGDFDQFGDSSPAGKAPAWQDQLTKYSGVQDRLREWDSGVAAKLEKLACMAVKALDMDALRVDKATQQSLEFMGRWGGALRSCAKELGKTNFFITGEISDANTFGSLYIGRGRQPTHYANLDFDTAALVSANQSENFMRPAGENALDSAAFHYSIYRSLTRFLGMDGELDSPFDVPVNWVEAWRKIFVTNDFLNQETQLVDPRHLYGTTNQDNFRWASLINGTEKFLLGQLVTNLIMPGIPFAYYGEEQNLPIFDSQANDYLYGRQPMSSSRAWQVHGCYKIGSKKYPTMPLGKALTGCQDDWNSLDHYDPTSATRNMLAHFAYLRSQYSSLQDGFNLTQLGNWTAFGELPASSHTPTEWGMWSITRSPLKSQKLSGPNPDLPVWILYSNVNQTTTFTYDCSSKLAILSPYPAPTTVRNLLYPYETYDLDPSATSSTWDDTSPFLGCLKSISMDPFSYKVLVPTANWIPPQVQLVGFTPGHDARILSQADNGNETIPIGISFSEELSCEGVSSSLSLNFSIDPASQASPRIDMGSVNCTKIQTKPSSVQPAPPAAWQWSGNIVGAPDGVYELILNNVTGLNGLHTNRIDHLLFRKGRKQNPITFHDQWYSETLLENKDGKYILHSDAPGADLLRYSTDFGNTYSNWTRYSSQLTLPENALSISKFWEGDHVRVQYWSRLTGSAAPTIDGDINFDGGYKRRFPQLILRGSFNKWGYDEGIPGLFTPRNENMTIDIITSWPHEFQLAVFEARDKVFYGDVDHDGVLDLLPPNSQARNFLTLPPPTEPFLGWRIMINPVDLTWGAQPVGHQKIVIMLFILLLFIPPSTALLACWLYQRIFYKVKYNQYGFQKNAPNSFLPFRHFPGSMRNSQLGSRLKHLTSPRLDSEKDKSHISFPNTWPDNMNSRRKVMIATLEYEIIDWGMKVKIGGLGVMSSLMGKAMEDVDLLWVIPKVNDLEYPEADPAPPIPVVVFGETYLVECQIHQYKNITYFLLDSPVFRANTKANPYPARMDDLSSAIFYSYWNQSIAEICRRTPDLPIYHINDYHGALAPLYLLPKILPVSLSLHNAEFQGQWPLGTQEEEAEVCRAFNLPSKVISKYARYGSVFNLLHAAASYISQHQNSVGVAGVSEKYGKRSWARYPVLWTLKTIEPLPNPDPTDVESLDASPVDMRSVQINREAEAKRPTDKRMLQEWSGLQEDPKAQVFVFVGRWSFQKGVDLIADVFPHLLEKRKDIQLIAIGPVIDLYGKLAALKLSRLMEIYPGRVYSRPQFTALPDFVFSGGDFALIPSRDEPFGLVAVEFGRKGVLGVGSRLGGLGLMPGWWFPVESDSTVHLHSQFTKTIQAALSSPEEERAVLRARSAHQRFPVLEWRIKMEDMHARSVRASRKYAGRFASKTNLTESTRPKDLPHGQGEPSATHPPSESNKSSSSTGNQLPPFDVDANQTRPALEVSRILSSSNTLAVQLSEAVKGLVTNKNGGFPNSLRHFAPRTCHDQVHGTGPSSERAENNDQEILNSVPTLDKDGNAGEQNSANFLRVFPGQDDKNSPLNQAVKDFTDEDGKVSQEFIHRLEKLNPANSQAELCIAKYIVAAHKAHFNEVRKGTVALAKTKFASSPTLSVTSIIPRAVLGGGRMNPHPAGVPTFPDQDKIEKSEVLDVTTAMHMNLWQIRLQHRVFGWPIYTIILAVGQILGATSFQLSLLSGTSSNGSIDFYVIGAVNILGSFFWYGLSRKKPATWSLSMPWIFFGLAFVFIGLPSLSEHLKQFSPRHELAVAASAFYSFASSAGFLFFSSNFGEEAGGTTDSWVRRACIVQGTQQVWVGALWYWGFKLQNVDPTNAALAPPGWINAITLTLGAGCFFIAYILYTGLPKYYRNVPGTVPNFTRALFRRKLVLWYLAAEILRNYWLSGPYGRNWNFLWTRETSFGMTLFLLLFFFVGVWGLTIWGLSLASKTHTWLVAIFAIGLGAPRWCQMLWGTSSVASYISWGGIAGPHLATSLWLWLGVLDAVQSVGLGMILLQTLSRVHVAATLCLAQIIGSTAVLVARATAPNRIGPGGVFPDLGLWNPNFSYADSPLANWPFWIALICQLIIVAGYFILFRREQLSKP</sequence>
<dbReference type="Pfam" id="PF00534">
    <property type="entry name" value="Glycos_transf_1"/>
    <property type="match status" value="1"/>
</dbReference>
<dbReference type="SMART" id="SM00642">
    <property type="entry name" value="Aamy"/>
    <property type="match status" value="1"/>
</dbReference>
<dbReference type="InterPro" id="IPR058656">
    <property type="entry name" value="Mok11-13/Ags1-like_GH"/>
</dbReference>
<dbReference type="Pfam" id="PF26127">
    <property type="entry name" value="12TM_Mok13"/>
    <property type="match status" value="1"/>
</dbReference>
<dbReference type="Pfam" id="PF26111">
    <property type="entry name" value="Ig_Mok13"/>
    <property type="match status" value="1"/>
</dbReference>
<feature type="transmembrane region" description="Helical" evidence="8">
    <location>
        <begin position="2605"/>
        <end position="2625"/>
    </location>
</feature>
<dbReference type="SUPFAM" id="SSF51445">
    <property type="entry name" value="(Trans)glycosidases"/>
    <property type="match status" value="1"/>
</dbReference>
<feature type="transmembrane region" description="Helical" evidence="8">
    <location>
        <begin position="2269"/>
        <end position="2287"/>
    </location>
</feature>
<feature type="compositionally biased region" description="Polar residues" evidence="7">
    <location>
        <begin position="1"/>
        <end position="16"/>
    </location>
</feature>
<evidence type="ECO:0000313" key="10">
    <source>
        <dbReference type="EMBL" id="PLW16989.1"/>
    </source>
</evidence>
<dbReference type="InterPro" id="IPR058657">
    <property type="entry name" value="Mok11-13/Ags1-like_Ig"/>
</dbReference>
<keyword evidence="11" id="KW-1185">Reference proteome</keyword>
<feature type="transmembrane region" description="Helical" evidence="8">
    <location>
        <begin position="2453"/>
        <end position="2476"/>
    </location>
</feature>
<dbReference type="InterPro" id="IPR001296">
    <property type="entry name" value="Glyco_trans_1"/>
</dbReference>
<keyword evidence="3" id="KW-0328">Glycosyltransferase</keyword>
<dbReference type="Pfam" id="PF26108">
    <property type="entry name" value="GH_Mok13"/>
    <property type="match status" value="1"/>
</dbReference>
<keyword evidence="8" id="KW-1133">Transmembrane helix</keyword>
<evidence type="ECO:0000256" key="5">
    <source>
        <dbReference type="ARBA" id="ARBA00023316"/>
    </source>
</evidence>
<dbReference type="FunFam" id="3.20.20.80:FF:000114">
    <property type="entry name" value="Cell wall alpha-1,3-glucan synthase ags1"/>
    <property type="match status" value="1"/>
</dbReference>
<dbReference type="Gene3D" id="3.40.50.2000">
    <property type="entry name" value="Glycogen Phosphorylase B"/>
    <property type="match status" value="2"/>
</dbReference>
<feature type="transmembrane region" description="Helical" evidence="8">
    <location>
        <begin position="2552"/>
        <end position="2571"/>
    </location>
</feature>
<dbReference type="Gene3D" id="3.20.20.80">
    <property type="entry name" value="Glycosidases"/>
    <property type="match status" value="2"/>
</dbReference>
<keyword evidence="8" id="KW-0472">Membrane</keyword>
<dbReference type="Proteomes" id="UP000235388">
    <property type="component" value="Unassembled WGS sequence"/>
</dbReference>
<feature type="transmembrane region" description="Helical" evidence="8">
    <location>
        <begin position="2299"/>
        <end position="2321"/>
    </location>
</feature>
<dbReference type="PANTHER" id="PTHR47182:SF2">
    <property type="entry name" value="CELL WALL ALPHA-1,3-GLUCAN SYNTHASE AGS1"/>
    <property type="match status" value="1"/>
</dbReference>
<evidence type="ECO:0000256" key="7">
    <source>
        <dbReference type="SAM" id="MobiDB-lite"/>
    </source>
</evidence>
<name>A0A2N5SUQ6_9BASI</name>
<evidence type="ECO:0000259" key="9">
    <source>
        <dbReference type="SMART" id="SM00642"/>
    </source>
</evidence>
<keyword evidence="8" id="KW-0812">Transmembrane</keyword>
<feature type="compositionally biased region" description="Polar residues" evidence="7">
    <location>
        <begin position="73"/>
        <end position="93"/>
    </location>
</feature>
<organism evidence="10 11">
    <name type="scientific">Puccinia coronata f. sp. avenae</name>
    <dbReference type="NCBI Taxonomy" id="200324"/>
    <lineage>
        <taxon>Eukaryota</taxon>
        <taxon>Fungi</taxon>
        <taxon>Dikarya</taxon>
        <taxon>Basidiomycota</taxon>
        <taxon>Pucciniomycotina</taxon>
        <taxon>Pucciniomycetes</taxon>
        <taxon>Pucciniales</taxon>
        <taxon>Pucciniaceae</taxon>
        <taxon>Puccinia</taxon>
    </lineage>
</organism>
<dbReference type="STRING" id="200324.A0A2N5SUQ6"/>
<dbReference type="InterPro" id="IPR058655">
    <property type="entry name" value="Mok11-14/Ags1-like"/>
</dbReference>
<feature type="transmembrane region" description="Helical" evidence="8">
    <location>
        <begin position="2414"/>
        <end position="2433"/>
    </location>
</feature>
<dbReference type="SUPFAM" id="SSF53756">
    <property type="entry name" value="UDP-Glycosyltransferase/glycogen phosphorylase"/>
    <property type="match status" value="1"/>
</dbReference>
<evidence type="ECO:0000256" key="4">
    <source>
        <dbReference type="ARBA" id="ARBA00022679"/>
    </source>
</evidence>
<feature type="transmembrane region" description="Helical" evidence="8">
    <location>
        <begin position="2373"/>
        <end position="2393"/>
    </location>
</feature>
<dbReference type="FunFam" id="3.40.50.2000:FF:000052">
    <property type="entry name" value="Alpha-1,3-glucan synthase Ags2"/>
    <property type="match status" value="1"/>
</dbReference>
<feature type="transmembrane region" description="Helical" evidence="8">
    <location>
        <begin position="2483"/>
        <end position="2505"/>
    </location>
</feature>
<comment type="catalytic activity">
    <reaction evidence="6">
        <text>[(1-&gt;3)-alpha-D-glucosyl](n) + UDP-alpha-D-glucose = [(1-&gt;3)-alpha-D-glucosyl](n+1) + UDP + H(+)</text>
        <dbReference type="Rhea" id="RHEA:19749"/>
        <dbReference type="Rhea" id="RHEA-COMP:11150"/>
        <dbReference type="Rhea" id="RHEA-COMP:11151"/>
        <dbReference type="ChEBI" id="CHEBI:15378"/>
        <dbReference type="ChEBI" id="CHEBI:28100"/>
        <dbReference type="ChEBI" id="CHEBI:58223"/>
        <dbReference type="ChEBI" id="CHEBI:58885"/>
        <dbReference type="EC" id="2.4.1.183"/>
    </reaction>
</comment>
<dbReference type="EC" id="2.4.1.183" evidence="2"/>
<dbReference type="InterPro" id="IPR013534">
    <property type="entry name" value="Starch_synth_cat_dom"/>
</dbReference>
<dbReference type="InterPro" id="IPR058659">
    <property type="entry name" value="Mok11-13/Ags1-like_CBM"/>
</dbReference>
<reference evidence="10 11" key="1">
    <citation type="submission" date="2017-11" db="EMBL/GenBank/DDBJ databases">
        <title>De novo assembly and phasing of dikaryotic genomes from two isolates of Puccinia coronata f. sp. avenae, the causal agent of oat crown rust.</title>
        <authorList>
            <person name="Miller M.E."/>
            <person name="Zhang Y."/>
            <person name="Omidvar V."/>
            <person name="Sperschneider J."/>
            <person name="Schwessinger B."/>
            <person name="Raley C."/>
            <person name="Palmer J.M."/>
            <person name="Garnica D."/>
            <person name="Upadhyaya N."/>
            <person name="Rathjen J."/>
            <person name="Taylor J.M."/>
            <person name="Park R.F."/>
            <person name="Dodds P.N."/>
            <person name="Hirsch C.D."/>
            <person name="Kianian S.F."/>
            <person name="Figueroa M."/>
        </authorList>
    </citation>
    <scope>NUCLEOTIDE SEQUENCE [LARGE SCALE GENOMIC DNA]</scope>
    <source>
        <strain evidence="10">12NC29</strain>
    </source>
</reference>
<dbReference type="OrthoDB" id="2496276at2759"/>
<dbReference type="EMBL" id="PGCJ01000858">
    <property type="protein sequence ID" value="PLW16989.1"/>
    <property type="molecule type" value="Genomic_DNA"/>
</dbReference>
<dbReference type="Pfam" id="PF26114">
    <property type="entry name" value="Ig_2_Mok13"/>
    <property type="match status" value="1"/>
</dbReference>
<dbReference type="Pfam" id="PF26122">
    <property type="entry name" value="CBM_Mok13"/>
    <property type="match status" value="1"/>
</dbReference>
<dbReference type="FunFam" id="3.40.50.2000:FF:000157">
    <property type="entry name" value="Alpha-1,3-glucan synthase, variant"/>
    <property type="match status" value="1"/>
</dbReference>
<accession>A0A2N5SUQ6</accession>
<comment type="similarity">
    <text evidence="1">Belongs to the glycosyltransferase group 1 family.</text>
</comment>
<feature type="region of interest" description="Disordered" evidence="7">
    <location>
        <begin position="1"/>
        <end position="125"/>
    </location>
</feature>
<protein>
    <recommendedName>
        <fullName evidence="2">alpha-1,3-glucan synthase</fullName>
        <ecNumber evidence="2">2.4.1.183</ecNumber>
    </recommendedName>
</protein>
<feature type="region of interest" description="Disordered" evidence="7">
    <location>
        <begin position="1923"/>
        <end position="1970"/>
    </location>
</feature>
<dbReference type="GO" id="GO:0009277">
    <property type="term" value="C:fungal-type cell wall"/>
    <property type="evidence" value="ECO:0007669"/>
    <property type="project" value="TreeGrafter"/>
</dbReference>
<evidence type="ECO:0000256" key="3">
    <source>
        <dbReference type="ARBA" id="ARBA00022676"/>
    </source>
</evidence>
<dbReference type="Pfam" id="PF00128">
    <property type="entry name" value="Alpha-amylase"/>
    <property type="match status" value="1"/>
</dbReference>
<evidence type="ECO:0000256" key="8">
    <source>
        <dbReference type="SAM" id="Phobius"/>
    </source>
</evidence>
<evidence type="ECO:0000256" key="1">
    <source>
        <dbReference type="ARBA" id="ARBA00006122"/>
    </source>
</evidence>
<feature type="domain" description="Glycosyl hydrolase family 13 catalytic" evidence="9">
    <location>
        <begin position="344"/>
        <end position="804"/>
    </location>
</feature>
<feature type="transmembrane region" description="Helical" evidence="8">
    <location>
        <begin position="2333"/>
        <end position="2353"/>
    </location>
</feature>
<evidence type="ECO:0000256" key="6">
    <source>
        <dbReference type="ARBA" id="ARBA00048960"/>
    </source>
</evidence>
<feature type="transmembrane region" description="Helical" evidence="8">
    <location>
        <begin position="185"/>
        <end position="205"/>
    </location>
</feature>
<dbReference type="Pfam" id="PF08323">
    <property type="entry name" value="Glyco_transf_5"/>
    <property type="match status" value="1"/>
</dbReference>
<dbReference type="GO" id="GO:0047657">
    <property type="term" value="F:alpha-1,3-glucan synthase activity"/>
    <property type="evidence" value="ECO:0007669"/>
    <property type="project" value="UniProtKB-EC"/>
</dbReference>
<feature type="transmembrane region" description="Helical" evidence="8">
    <location>
        <begin position="2238"/>
        <end position="2257"/>
    </location>
</feature>
<keyword evidence="5" id="KW-0961">Cell wall biogenesis/degradation</keyword>
<dbReference type="FunFam" id="3.20.20.80:FF:000162">
    <property type="entry name" value="Cell wall alpha-1,3-glucan synthase mok12"/>
    <property type="match status" value="1"/>
</dbReference>
<dbReference type="GO" id="GO:0070600">
    <property type="term" value="P:fungal-type cell wall (1-&gt;3)-alpha-glucan biosynthetic process"/>
    <property type="evidence" value="ECO:0007669"/>
    <property type="project" value="TreeGrafter"/>
</dbReference>
<evidence type="ECO:0000256" key="2">
    <source>
        <dbReference type="ARBA" id="ARBA00012688"/>
    </source>
</evidence>
<keyword evidence="4" id="KW-0808">Transferase</keyword>
<dbReference type="PANTHER" id="PTHR47182">
    <property type="entry name" value="CELL WALL ALPHA-1,3-GLUCAN SYNTHASE AGS1-RELATED"/>
    <property type="match status" value="1"/>
</dbReference>
<feature type="transmembrane region" description="Helical" evidence="8">
    <location>
        <begin position="2203"/>
        <end position="2226"/>
    </location>
</feature>
<feature type="transmembrane region" description="Helical" evidence="8">
    <location>
        <begin position="1342"/>
        <end position="1365"/>
    </location>
</feature>
<comment type="caution">
    <text evidence="10">The sequence shown here is derived from an EMBL/GenBank/DDBJ whole genome shotgun (WGS) entry which is preliminary data.</text>
</comment>
<proteinExistence type="inferred from homology"/>
<dbReference type="InterPro" id="IPR017853">
    <property type="entry name" value="GH"/>
</dbReference>
<dbReference type="InterPro" id="IPR058658">
    <property type="entry name" value="Mok11-13/Ags1-like_Ig_2"/>
</dbReference>
<gene>
    <name evidence="10" type="ORF">PCANC_11366</name>
</gene>
<dbReference type="InterPro" id="IPR006047">
    <property type="entry name" value="GH13_cat_dom"/>
</dbReference>
<dbReference type="InterPro" id="IPR058654">
    <property type="entry name" value="Mok11-14/Ags1-like_TM"/>
</dbReference>
<evidence type="ECO:0000313" key="11">
    <source>
        <dbReference type="Proteomes" id="UP000235388"/>
    </source>
</evidence>